<keyword evidence="3 13" id="KW-0963">Cytoplasm</keyword>
<organism evidence="15 16">
    <name type="scientific">Pullulanibacillus pueri</name>
    <dbReference type="NCBI Taxonomy" id="1437324"/>
    <lineage>
        <taxon>Bacteria</taxon>
        <taxon>Bacillati</taxon>
        <taxon>Bacillota</taxon>
        <taxon>Bacilli</taxon>
        <taxon>Bacillales</taxon>
        <taxon>Sporolactobacillaceae</taxon>
        <taxon>Pullulanibacillus</taxon>
    </lineage>
</organism>
<comment type="similarity">
    <text evidence="11 13">Belongs to the EPSP synthase family. MurA subfamily.</text>
</comment>
<dbReference type="SUPFAM" id="SSF55205">
    <property type="entry name" value="EPT/RTPC-like"/>
    <property type="match status" value="1"/>
</dbReference>
<proteinExistence type="inferred from homology"/>
<evidence type="ECO:0000256" key="5">
    <source>
        <dbReference type="ARBA" id="ARBA00022679"/>
    </source>
</evidence>
<dbReference type="NCBIfam" id="TIGR01072">
    <property type="entry name" value="murA"/>
    <property type="match status" value="1"/>
</dbReference>
<dbReference type="PANTHER" id="PTHR43783:SF2">
    <property type="entry name" value="UDP-N-ACETYLGLUCOSAMINE 1-CARBOXYVINYLTRANSFERASE 2"/>
    <property type="match status" value="1"/>
</dbReference>
<evidence type="ECO:0000313" key="15">
    <source>
        <dbReference type="EMBL" id="GGH83878.1"/>
    </source>
</evidence>
<keyword evidence="6 13" id="KW-0133">Cell shape</keyword>
<keyword evidence="10" id="KW-0670">Pyruvate</keyword>
<dbReference type="InterPro" id="IPR013792">
    <property type="entry name" value="RNA3'P_cycl/enolpyr_Trfase_a/b"/>
</dbReference>
<reference evidence="15" key="1">
    <citation type="journal article" date="2014" name="Int. J. Syst. Evol. Microbiol.">
        <title>Complete genome sequence of Corynebacterium casei LMG S-19264T (=DSM 44701T), isolated from a smear-ripened cheese.</title>
        <authorList>
            <consortium name="US DOE Joint Genome Institute (JGI-PGF)"/>
            <person name="Walter F."/>
            <person name="Albersmeier A."/>
            <person name="Kalinowski J."/>
            <person name="Ruckert C."/>
        </authorList>
    </citation>
    <scope>NUCLEOTIDE SEQUENCE</scope>
    <source>
        <strain evidence="15">CGMCC 1.12777</strain>
    </source>
</reference>
<name>A0A8J2ZXM1_9BACL</name>
<dbReference type="InterPro" id="IPR036968">
    <property type="entry name" value="Enolpyruvate_Tfrase_sf"/>
</dbReference>
<feature type="active site" description="Proton donor" evidence="13">
    <location>
        <position position="118"/>
    </location>
</feature>
<dbReference type="GO" id="GO:0008360">
    <property type="term" value="P:regulation of cell shape"/>
    <property type="evidence" value="ECO:0007669"/>
    <property type="project" value="UniProtKB-KW"/>
</dbReference>
<dbReference type="GO" id="GO:0071555">
    <property type="term" value="P:cell wall organization"/>
    <property type="evidence" value="ECO:0007669"/>
    <property type="project" value="UniProtKB-KW"/>
</dbReference>
<keyword evidence="5 13" id="KW-0808">Transferase</keyword>
<comment type="function">
    <text evidence="13">Cell wall formation. Adds enolpyruvyl to UDP-N-acetylglucosamine.</text>
</comment>
<dbReference type="GO" id="GO:0005737">
    <property type="term" value="C:cytoplasm"/>
    <property type="evidence" value="ECO:0007669"/>
    <property type="project" value="UniProtKB-SubCell"/>
</dbReference>
<evidence type="ECO:0000256" key="4">
    <source>
        <dbReference type="ARBA" id="ARBA00022618"/>
    </source>
</evidence>
<dbReference type="GO" id="GO:0019277">
    <property type="term" value="P:UDP-N-acetylgalactosamine biosynthetic process"/>
    <property type="evidence" value="ECO:0007669"/>
    <property type="project" value="InterPro"/>
</dbReference>
<keyword evidence="16" id="KW-1185">Reference proteome</keyword>
<dbReference type="AlphaFoldDB" id="A0A8J2ZXM1"/>
<evidence type="ECO:0000256" key="8">
    <source>
        <dbReference type="ARBA" id="ARBA00023306"/>
    </source>
</evidence>
<evidence type="ECO:0000256" key="3">
    <source>
        <dbReference type="ARBA" id="ARBA00022490"/>
    </source>
</evidence>
<dbReference type="EMBL" id="BMFV01000019">
    <property type="protein sequence ID" value="GGH83878.1"/>
    <property type="molecule type" value="Genomic_DNA"/>
</dbReference>
<feature type="binding site" evidence="13">
    <location>
        <position position="94"/>
    </location>
    <ligand>
        <name>UDP-N-acetyl-alpha-D-glucosamine</name>
        <dbReference type="ChEBI" id="CHEBI:57705"/>
    </ligand>
</feature>
<evidence type="ECO:0000256" key="1">
    <source>
        <dbReference type="ARBA" id="ARBA00004496"/>
    </source>
</evidence>
<protein>
    <recommendedName>
        <fullName evidence="13">UDP-N-acetylglucosamine 1-carboxyvinyltransferase</fullName>
        <ecNumber evidence="13">2.5.1.7</ecNumber>
    </recommendedName>
    <alternativeName>
        <fullName evidence="13">Enoylpyruvate transferase</fullName>
    </alternativeName>
    <alternativeName>
        <fullName evidence="13">UDP-N-acetylglucosamine enolpyruvyl transferase</fullName>
        <shortName evidence="13">EPT</shortName>
    </alternativeName>
</protein>
<keyword evidence="7 13" id="KW-0573">Peptidoglycan synthesis</keyword>
<dbReference type="EC" id="2.5.1.7" evidence="13"/>
<evidence type="ECO:0000256" key="9">
    <source>
        <dbReference type="ARBA" id="ARBA00023316"/>
    </source>
</evidence>
<comment type="caution">
    <text evidence="13">Lacks conserved residue(s) required for the propagation of feature annotation.</text>
</comment>
<dbReference type="Gene3D" id="3.65.10.10">
    <property type="entry name" value="Enolpyruvate transferase domain"/>
    <property type="match status" value="2"/>
</dbReference>
<dbReference type="UniPathway" id="UPA00219"/>
<dbReference type="HAMAP" id="MF_00111">
    <property type="entry name" value="MurA"/>
    <property type="match status" value="1"/>
</dbReference>
<dbReference type="RefSeq" id="WP_188497770.1">
    <property type="nucleotide sequence ID" value="NZ_BMFV01000019.1"/>
</dbReference>
<evidence type="ECO:0000256" key="7">
    <source>
        <dbReference type="ARBA" id="ARBA00022984"/>
    </source>
</evidence>
<dbReference type="Pfam" id="PF00275">
    <property type="entry name" value="EPSP_synthase"/>
    <property type="match status" value="1"/>
</dbReference>
<comment type="subcellular location">
    <subcellularLocation>
        <location evidence="1 13">Cytoplasm</location>
    </subcellularLocation>
</comment>
<feature type="binding site" evidence="13">
    <location>
        <begin position="24"/>
        <end position="25"/>
    </location>
    <ligand>
        <name>phosphoenolpyruvate</name>
        <dbReference type="ChEBI" id="CHEBI:58702"/>
    </ligand>
</feature>
<keyword evidence="9 13" id="KW-0961">Cell wall biogenesis/degradation</keyword>
<evidence type="ECO:0000259" key="14">
    <source>
        <dbReference type="Pfam" id="PF00275"/>
    </source>
</evidence>
<dbReference type="InterPro" id="IPR001986">
    <property type="entry name" value="Enolpyruvate_Tfrase_dom"/>
</dbReference>
<evidence type="ECO:0000256" key="2">
    <source>
        <dbReference type="ARBA" id="ARBA00004752"/>
    </source>
</evidence>
<feature type="binding site" evidence="13">
    <location>
        <position position="328"/>
    </location>
    <ligand>
        <name>UDP-N-acetyl-alpha-D-glucosamine</name>
        <dbReference type="ChEBI" id="CHEBI:57705"/>
    </ligand>
</feature>
<sequence>MKEKYIVVKKSDPLQGSLAVPGSKNAVLGLLAAALMTDEDVKIENIPQILDVKVLCEIVADIGVDVHETDHQLIFNAKNIKHAELNTALTSKFRASYYFIGALISKYKKVKIGYPGGDDFGSRPIDQHEKGLTALGATFNYYKDYYTVEAERLKGADIYFDVITSGATINVMLASVFAEGKTTLTNAARDPEVVDVANLLNKMGANIRGAGTSKIIIHGVNTLKGCDYQTIPDRLIAGTFLIAAGVTGGQVTVRDVIPEHLTSLLEKLTEMGMTFEVGNNSITAYGDHNLKATRVKTGMYPLFATDLQQPLTSLMLKASGKSIVTDPIFPNRFRHIHQLSKLGAVIEKRKASVFIPGNQKLKGARVEALDVRAGSSLILAGLMAEGTTIITDIDHILRGYENVTSLFAKLGADITLENGSADKSLHHVSKII</sequence>
<dbReference type="CDD" id="cd01555">
    <property type="entry name" value="UdpNAET"/>
    <property type="match status" value="1"/>
</dbReference>
<dbReference type="Proteomes" id="UP000656813">
    <property type="component" value="Unassembled WGS sequence"/>
</dbReference>
<keyword evidence="8 13" id="KW-0131">Cell cycle</keyword>
<dbReference type="InterPro" id="IPR050068">
    <property type="entry name" value="MurA_subfamily"/>
</dbReference>
<keyword evidence="4 13" id="KW-0132">Cell division</keyword>
<reference evidence="15" key="2">
    <citation type="submission" date="2020-09" db="EMBL/GenBank/DDBJ databases">
        <authorList>
            <person name="Sun Q."/>
            <person name="Zhou Y."/>
        </authorList>
    </citation>
    <scope>NUCLEOTIDE SEQUENCE</scope>
    <source>
        <strain evidence="15">CGMCC 1.12777</strain>
    </source>
</reference>
<feature type="domain" description="Enolpyruvate transferase" evidence="14">
    <location>
        <begin position="8"/>
        <end position="402"/>
    </location>
</feature>
<gene>
    <name evidence="15" type="primary">murA2</name>
    <name evidence="13" type="synonym">murA</name>
    <name evidence="15" type="ORF">GCM10007096_25660</name>
</gene>
<dbReference type="GO" id="GO:0008760">
    <property type="term" value="F:UDP-N-acetylglucosamine 1-carboxyvinyltransferase activity"/>
    <property type="evidence" value="ECO:0007669"/>
    <property type="project" value="UniProtKB-UniRule"/>
</dbReference>
<dbReference type="GO" id="GO:0009252">
    <property type="term" value="P:peptidoglycan biosynthetic process"/>
    <property type="evidence" value="ECO:0007669"/>
    <property type="project" value="UniProtKB-UniRule"/>
</dbReference>
<comment type="catalytic activity">
    <reaction evidence="12 13">
        <text>phosphoenolpyruvate + UDP-N-acetyl-alpha-D-glucosamine = UDP-N-acetyl-3-O-(1-carboxyvinyl)-alpha-D-glucosamine + phosphate</text>
        <dbReference type="Rhea" id="RHEA:18681"/>
        <dbReference type="ChEBI" id="CHEBI:43474"/>
        <dbReference type="ChEBI" id="CHEBI:57705"/>
        <dbReference type="ChEBI" id="CHEBI:58702"/>
        <dbReference type="ChEBI" id="CHEBI:68483"/>
        <dbReference type="EC" id="2.5.1.7"/>
    </reaction>
</comment>
<evidence type="ECO:0000256" key="12">
    <source>
        <dbReference type="ARBA" id="ARBA00047527"/>
    </source>
</evidence>
<feature type="binding site" evidence="13">
    <location>
        <begin position="123"/>
        <end position="127"/>
    </location>
    <ligand>
        <name>UDP-N-acetyl-alpha-D-glucosamine</name>
        <dbReference type="ChEBI" id="CHEBI:57705"/>
    </ligand>
</feature>
<evidence type="ECO:0000256" key="13">
    <source>
        <dbReference type="HAMAP-Rule" id="MF_00111"/>
    </source>
</evidence>
<comment type="caution">
    <text evidence="15">The sequence shown here is derived from an EMBL/GenBank/DDBJ whole genome shotgun (WGS) entry which is preliminary data.</text>
</comment>
<evidence type="ECO:0000256" key="6">
    <source>
        <dbReference type="ARBA" id="ARBA00022960"/>
    </source>
</evidence>
<dbReference type="NCBIfam" id="NF006873">
    <property type="entry name" value="PRK09369.1"/>
    <property type="match status" value="1"/>
</dbReference>
<dbReference type="PANTHER" id="PTHR43783">
    <property type="entry name" value="UDP-N-ACETYLGLUCOSAMINE 1-CARBOXYVINYLTRANSFERASE"/>
    <property type="match status" value="1"/>
</dbReference>
<evidence type="ECO:0000256" key="10">
    <source>
        <dbReference type="ARBA" id="ARBA00023317"/>
    </source>
</evidence>
<dbReference type="InterPro" id="IPR005750">
    <property type="entry name" value="UDP_GlcNAc_COvinyl_MurA"/>
</dbReference>
<evidence type="ECO:0000256" key="11">
    <source>
        <dbReference type="ARBA" id="ARBA00038367"/>
    </source>
</evidence>
<comment type="pathway">
    <text evidence="2 13">Cell wall biogenesis; peptidoglycan biosynthesis.</text>
</comment>
<evidence type="ECO:0000313" key="16">
    <source>
        <dbReference type="Proteomes" id="UP000656813"/>
    </source>
</evidence>
<accession>A0A8J2ZXM1</accession>
<dbReference type="GO" id="GO:0051301">
    <property type="term" value="P:cell division"/>
    <property type="evidence" value="ECO:0007669"/>
    <property type="project" value="UniProtKB-KW"/>
</dbReference>
<feature type="binding site" evidence="13">
    <location>
        <position position="306"/>
    </location>
    <ligand>
        <name>UDP-N-acetyl-alpha-D-glucosamine</name>
        <dbReference type="ChEBI" id="CHEBI:57705"/>
    </ligand>
</feature>